<dbReference type="Gene3D" id="1.10.10.2840">
    <property type="entry name" value="PucR C-terminal helix-turn-helix domain"/>
    <property type="match status" value="1"/>
</dbReference>
<keyword evidence="5" id="KW-1185">Reference proteome</keyword>
<dbReference type="InterPro" id="IPR051448">
    <property type="entry name" value="CdaR-like_regulators"/>
</dbReference>
<dbReference type="Pfam" id="PF13556">
    <property type="entry name" value="HTH_30"/>
    <property type="match status" value="1"/>
</dbReference>
<evidence type="ECO:0000313" key="5">
    <source>
        <dbReference type="Proteomes" id="UP000434409"/>
    </source>
</evidence>
<protein>
    <submittedName>
        <fullName evidence="4">PucR family transcriptional regulator</fullName>
    </submittedName>
</protein>
<accession>A0A6N7V4A9</accession>
<evidence type="ECO:0000313" key="4">
    <source>
        <dbReference type="EMBL" id="MSR94012.1"/>
    </source>
</evidence>
<feature type="domain" description="PucR C-terminal helix-turn-helix" evidence="2">
    <location>
        <begin position="292"/>
        <end position="346"/>
    </location>
</feature>
<organism evidence="4 5">
    <name type="scientific">Suipraeoptans intestinalis</name>
    <dbReference type="NCBI Taxonomy" id="2606628"/>
    <lineage>
        <taxon>Bacteria</taxon>
        <taxon>Bacillati</taxon>
        <taxon>Bacillota</taxon>
        <taxon>Clostridia</taxon>
        <taxon>Lachnospirales</taxon>
        <taxon>Lachnospiraceae</taxon>
        <taxon>Suipraeoptans</taxon>
    </lineage>
</organism>
<name>A0A6N7V4A9_9FIRM</name>
<comment type="similarity">
    <text evidence="1">Belongs to the CdaR family.</text>
</comment>
<dbReference type="InterPro" id="IPR042070">
    <property type="entry name" value="PucR_C-HTH_sf"/>
</dbReference>
<proteinExistence type="inferred from homology"/>
<evidence type="ECO:0000259" key="2">
    <source>
        <dbReference type="Pfam" id="PF13556"/>
    </source>
</evidence>
<dbReference type="PANTHER" id="PTHR33744">
    <property type="entry name" value="CARBOHYDRATE DIACID REGULATOR"/>
    <property type="match status" value="1"/>
</dbReference>
<feature type="domain" description="CdaR GGDEF-like" evidence="3">
    <location>
        <begin position="120"/>
        <end position="239"/>
    </location>
</feature>
<dbReference type="AlphaFoldDB" id="A0A6N7V4A9"/>
<dbReference type="InterPro" id="IPR025736">
    <property type="entry name" value="PucR_C-HTH_dom"/>
</dbReference>
<dbReference type="Pfam" id="PF17853">
    <property type="entry name" value="GGDEF_2"/>
    <property type="match status" value="1"/>
</dbReference>
<reference evidence="4 5" key="1">
    <citation type="submission" date="2019-08" db="EMBL/GenBank/DDBJ databases">
        <title>In-depth cultivation of the pig gut microbiome towards novel bacterial diversity and tailored functional studies.</title>
        <authorList>
            <person name="Wylensek D."/>
            <person name="Hitch T.C.A."/>
            <person name="Clavel T."/>
        </authorList>
    </citation>
    <scope>NUCLEOTIDE SEQUENCE [LARGE SCALE GENOMIC DNA]</scope>
    <source>
        <strain evidence="4 5">68-1-5</strain>
    </source>
</reference>
<dbReference type="InterPro" id="IPR041522">
    <property type="entry name" value="CdaR_GGDEF"/>
</dbReference>
<dbReference type="SUPFAM" id="SSF46689">
    <property type="entry name" value="Homeodomain-like"/>
    <property type="match status" value="1"/>
</dbReference>
<sequence>MLPNQILHRVIQDIYRITGQDCGVWDRAGHCLAMTGENILLLKEEVKTFSGSGRETQLEGGKGCFLAGAEGEYILTIRGQEGVERSGCWGVSQLNNLLLLQKERLDKGQTLLRIMREDLSESEILQLTHRLRLAESGARTLFLIEARSKGKTLIPETLRGLYGNGSRDFVIPLDERRTILVKSLDGEDTKQQRVRFSHEILDTLQMEAMVGVRVACARVIFHLRDLKKAYETALTALEVGKIFYEEKNLLTYGELGVGHLIHQLPRDRCQMFLKEVFLGEQEQVFEEEELTAIYTFFECSLNISEAARRLFVHRNTLVHRLERIQKKTGLDIRVFEDALTLKIAMMVSEHNRYLEKKEAQKHD</sequence>
<dbReference type="Proteomes" id="UP000434409">
    <property type="component" value="Unassembled WGS sequence"/>
</dbReference>
<evidence type="ECO:0000256" key="1">
    <source>
        <dbReference type="ARBA" id="ARBA00006754"/>
    </source>
</evidence>
<comment type="caution">
    <text evidence="4">The sequence shown here is derived from an EMBL/GenBank/DDBJ whole genome shotgun (WGS) entry which is preliminary data.</text>
</comment>
<gene>
    <name evidence="4" type="ORF">FYJ34_07020</name>
</gene>
<dbReference type="PANTHER" id="PTHR33744:SF15">
    <property type="entry name" value="CARBOHYDRATE DIACID REGULATOR"/>
    <property type="match status" value="1"/>
</dbReference>
<dbReference type="InterPro" id="IPR009057">
    <property type="entry name" value="Homeodomain-like_sf"/>
</dbReference>
<evidence type="ECO:0000259" key="3">
    <source>
        <dbReference type="Pfam" id="PF17853"/>
    </source>
</evidence>
<dbReference type="EMBL" id="VULY01000018">
    <property type="protein sequence ID" value="MSR94012.1"/>
    <property type="molecule type" value="Genomic_DNA"/>
</dbReference>